<reference evidence="5 6" key="1">
    <citation type="submission" date="2018-11" db="EMBL/GenBank/DDBJ databases">
        <title>Genome sequence of strain 7197.</title>
        <authorList>
            <person name="Gao J."/>
            <person name="Sun J."/>
        </authorList>
    </citation>
    <scope>NUCLEOTIDE SEQUENCE [LARGE SCALE GENOMIC DNA]</scope>
    <source>
        <strain evidence="5 6">7197</strain>
    </source>
</reference>
<protein>
    <submittedName>
        <fullName evidence="5">Glycosyltransferase family 8 protein</fullName>
    </submittedName>
</protein>
<proteinExistence type="predicted"/>
<evidence type="ECO:0000256" key="1">
    <source>
        <dbReference type="ARBA" id="ARBA00022676"/>
    </source>
</evidence>
<dbReference type="CDD" id="cd04194">
    <property type="entry name" value="GT8_A4GalT_like"/>
    <property type="match status" value="1"/>
</dbReference>
<dbReference type="SUPFAM" id="SSF53448">
    <property type="entry name" value="Nucleotide-diphospho-sugar transferases"/>
    <property type="match status" value="1"/>
</dbReference>
<keyword evidence="1" id="KW-0328">Glycosyltransferase</keyword>
<dbReference type="PANTHER" id="PTHR13778">
    <property type="entry name" value="GLYCOSYLTRANSFERASE 8 DOMAIN-CONTAINING PROTEIN"/>
    <property type="match status" value="1"/>
</dbReference>
<evidence type="ECO:0000256" key="2">
    <source>
        <dbReference type="ARBA" id="ARBA00022679"/>
    </source>
</evidence>
<evidence type="ECO:0000313" key="6">
    <source>
        <dbReference type="Proteomes" id="UP000282529"/>
    </source>
</evidence>
<feature type="compositionally biased region" description="Polar residues" evidence="4">
    <location>
        <begin position="384"/>
        <end position="393"/>
    </location>
</feature>
<name>A0A3N9Q4U1_9BACL</name>
<dbReference type="RefSeq" id="WP_124694571.1">
    <property type="nucleotide sequence ID" value="NZ_JBHUFE010000008.1"/>
</dbReference>
<accession>A0A3N9Q4U1</accession>
<feature type="region of interest" description="Disordered" evidence="4">
    <location>
        <begin position="378"/>
        <end position="401"/>
    </location>
</feature>
<evidence type="ECO:0000256" key="4">
    <source>
        <dbReference type="SAM" id="MobiDB-lite"/>
    </source>
</evidence>
<comment type="caution">
    <text evidence="5">The sequence shown here is derived from an EMBL/GenBank/DDBJ whole genome shotgun (WGS) entry which is preliminary data.</text>
</comment>
<sequence>MIELVLAFHDKDGKYAEHAGVVLASVFHNTNSPINVHILHDETLNEENQRKLIELATGYNQTINFYSMTLPYDLLQVMAGIGSINAWTQACMYRLLLPALIPVDKIIYLDCDVLVNMDIAELWQVDLGEGYLAAIKDQGIMEVAHIISSKGLNPELYFNSGVILFSLSNIRKNVGWYEETLNFFRNSPDTSMPDQDALNVVYGRNYVPLDLRFNLFSMGVTDHDFNNKIVHFAGTEKCWDNNSSGAELYRNYLDLTPWRQQAPENTAEADPPEVHPAEVHPEVQPFEAHPVGVHPPVQVHPAHIHPANTKQKIRKRKTISAKRYRKRMNNTTSYNNLKRRGRKVSQGKLPYKRSDRMKGRRTETILISLDSLKLIRQSGRHMDNQSTETSSTPFLPLRKFN</sequence>
<dbReference type="AlphaFoldDB" id="A0A3N9Q4U1"/>
<dbReference type="Pfam" id="PF01501">
    <property type="entry name" value="Glyco_transf_8"/>
    <property type="match status" value="1"/>
</dbReference>
<dbReference type="OrthoDB" id="5672604at2"/>
<organism evidence="5 6">
    <name type="scientific">Paenibacillus rhizophilus</name>
    <dbReference type="NCBI Taxonomy" id="1850366"/>
    <lineage>
        <taxon>Bacteria</taxon>
        <taxon>Bacillati</taxon>
        <taxon>Bacillota</taxon>
        <taxon>Bacilli</taxon>
        <taxon>Bacillales</taxon>
        <taxon>Paenibacillaceae</taxon>
        <taxon>Paenibacillus</taxon>
    </lineage>
</organism>
<dbReference type="InterPro" id="IPR029044">
    <property type="entry name" value="Nucleotide-diphossugar_trans"/>
</dbReference>
<dbReference type="Gene3D" id="3.90.550.10">
    <property type="entry name" value="Spore Coat Polysaccharide Biosynthesis Protein SpsA, Chain A"/>
    <property type="match status" value="1"/>
</dbReference>
<evidence type="ECO:0000256" key="3">
    <source>
        <dbReference type="ARBA" id="ARBA00022723"/>
    </source>
</evidence>
<dbReference type="EMBL" id="RQPI01000002">
    <property type="protein sequence ID" value="RQW12536.1"/>
    <property type="molecule type" value="Genomic_DNA"/>
</dbReference>
<dbReference type="Proteomes" id="UP000282529">
    <property type="component" value="Unassembled WGS sequence"/>
</dbReference>
<keyword evidence="6" id="KW-1185">Reference proteome</keyword>
<dbReference type="GO" id="GO:0016757">
    <property type="term" value="F:glycosyltransferase activity"/>
    <property type="evidence" value="ECO:0007669"/>
    <property type="project" value="UniProtKB-KW"/>
</dbReference>
<dbReference type="InterPro" id="IPR002495">
    <property type="entry name" value="Glyco_trans_8"/>
</dbReference>
<dbReference type="InterPro" id="IPR050748">
    <property type="entry name" value="Glycosyltrans_8_dom-fam"/>
</dbReference>
<dbReference type="PANTHER" id="PTHR13778:SF47">
    <property type="entry name" value="LIPOPOLYSACCHARIDE 1,3-GALACTOSYLTRANSFERASE"/>
    <property type="match status" value="1"/>
</dbReference>
<keyword evidence="3" id="KW-0479">Metal-binding</keyword>
<gene>
    <name evidence="5" type="ORF">EH198_05625</name>
</gene>
<evidence type="ECO:0000313" key="5">
    <source>
        <dbReference type="EMBL" id="RQW12536.1"/>
    </source>
</evidence>
<keyword evidence="2 5" id="KW-0808">Transferase</keyword>
<dbReference type="GO" id="GO:0046872">
    <property type="term" value="F:metal ion binding"/>
    <property type="evidence" value="ECO:0007669"/>
    <property type="project" value="UniProtKB-KW"/>
</dbReference>